<organism evidence="1 2">
    <name type="scientific">Hymenobacter algoricola</name>
    <dbReference type="NCBI Taxonomy" id="486267"/>
    <lineage>
        <taxon>Bacteria</taxon>
        <taxon>Pseudomonadati</taxon>
        <taxon>Bacteroidota</taxon>
        <taxon>Cytophagia</taxon>
        <taxon>Cytophagales</taxon>
        <taxon>Hymenobacteraceae</taxon>
        <taxon>Hymenobacter</taxon>
    </lineage>
</organism>
<accession>A0ABP7NID6</accession>
<gene>
    <name evidence="1" type="ORF">GCM10022406_29970</name>
</gene>
<keyword evidence="2" id="KW-1185">Reference proteome</keyword>
<comment type="caution">
    <text evidence="1">The sequence shown here is derived from an EMBL/GenBank/DDBJ whole genome shotgun (WGS) entry which is preliminary data.</text>
</comment>
<protein>
    <submittedName>
        <fullName evidence="1">Uncharacterized protein</fullName>
    </submittedName>
</protein>
<dbReference type="EMBL" id="BAABDH010000098">
    <property type="protein sequence ID" value="GAA3946046.1"/>
    <property type="molecule type" value="Genomic_DNA"/>
</dbReference>
<name>A0ABP7NID6_9BACT</name>
<evidence type="ECO:0000313" key="2">
    <source>
        <dbReference type="Proteomes" id="UP001499909"/>
    </source>
</evidence>
<reference evidence="2" key="1">
    <citation type="journal article" date="2019" name="Int. J. Syst. Evol. Microbiol.">
        <title>The Global Catalogue of Microorganisms (GCM) 10K type strain sequencing project: providing services to taxonomists for standard genome sequencing and annotation.</title>
        <authorList>
            <consortium name="The Broad Institute Genomics Platform"/>
            <consortium name="The Broad Institute Genome Sequencing Center for Infectious Disease"/>
            <person name="Wu L."/>
            <person name="Ma J."/>
        </authorList>
    </citation>
    <scope>NUCLEOTIDE SEQUENCE [LARGE SCALE GENOMIC DNA]</scope>
    <source>
        <strain evidence="2">JCM 17214</strain>
    </source>
</reference>
<proteinExistence type="predicted"/>
<dbReference type="RefSeq" id="WP_345115641.1">
    <property type="nucleotide sequence ID" value="NZ_BAABDH010000098.1"/>
</dbReference>
<dbReference type="Proteomes" id="UP001499909">
    <property type="component" value="Unassembled WGS sequence"/>
</dbReference>
<evidence type="ECO:0000313" key="1">
    <source>
        <dbReference type="EMBL" id="GAA3946046.1"/>
    </source>
</evidence>
<sequence length="169" mass="19203">MTIILEEGYQTNLGTLLLPLRQQVENLNWLVTELQCLSLGDWPPLIDTWQSESYNSVPYYSVVPGKIVYETFAGREIQVVWGIFCGVAGNVPTIPLEEVPYADGNRQIWTEPEAFQLASSEIEIVAFDSTFTLVKFRDERLGRQSLEAFPDGRIVQNPDDMLKSCQQQQ</sequence>